<keyword evidence="2" id="KW-0812">Transmembrane</keyword>
<dbReference type="EMBL" id="PPCN01000005">
    <property type="protein sequence ID" value="POF31080.1"/>
    <property type="molecule type" value="Genomic_DNA"/>
</dbReference>
<evidence type="ECO:0000313" key="4">
    <source>
        <dbReference type="Proteomes" id="UP000236959"/>
    </source>
</evidence>
<accession>A0A2S3UU34</accession>
<sequence>MGAGTGYVELWIAIVAIALGAVSSLRIPALVFALIVFGALCVYIVTRLFLGDAVLQVIWWAIVYEFAFEGGYVAGHVLRYIFRSGERKRSGMTAGKKTVPYTAEQSGTTKS</sequence>
<gene>
    <name evidence="3" type="ORF">CLV41_105260</name>
</gene>
<name>A0A2S3UU34_9HYPH</name>
<feature type="transmembrane region" description="Helical" evidence="2">
    <location>
        <begin position="57"/>
        <end position="82"/>
    </location>
</feature>
<keyword evidence="2" id="KW-1133">Transmembrane helix</keyword>
<reference evidence="3 4" key="1">
    <citation type="submission" date="2018-01" db="EMBL/GenBank/DDBJ databases">
        <title>Genomic Encyclopedia of Archaeal and Bacterial Type Strains, Phase II (KMG-II): from individual species to whole genera.</title>
        <authorList>
            <person name="Goeker M."/>
        </authorList>
    </citation>
    <scope>NUCLEOTIDE SEQUENCE [LARGE SCALE GENOMIC DNA]</scope>
    <source>
        <strain evidence="3 4">DSM 17023</strain>
    </source>
</reference>
<organism evidence="3 4">
    <name type="scientific">Roseibium marinum</name>
    <dbReference type="NCBI Taxonomy" id="281252"/>
    <lineage>
        <taxon>Bacteria</taxon>
        <taxon>Pseudomonadati</taxon>
        <taxon>Pseudomonadota</taxon>
        <taxon>Alphaproteobacteria</taxon>
        <taxon>Hyphomicrobiales</taxon>
        <taxon>Stappiaceae</taxon>
        <taxon>Roseibium</taxon>
    </lineage>
</organism>
<keyword evidence="4" id="KW-1185">Reference proteome</keyword>
<feature type="transmembrane region" description="Helical" evidence="2">
    <location>
        <begin position="29"/>
        <end position="51"/>
    </location>
</feature>
<keyword evidence="2" id="KW-0472">Membrane</keyword>
<feature type="region of interest" description="Disordered" evidence="1">
    <location>
        <begin position="87"/>
        <end position="111"/>
    </location>
</feature>
<dbReference type="Proteomes" id="UP000236959">
    <property type="component" value="Unassembled WGS sequence"/>
</dbReference>
<protein>
    <submittedName>
        <fullName evidence="3">Uncharacterized protein</fullName>
    </submittedName>
</protein>
<dbReference type="AlphaFoldDB" id="A0A2S3UU34"/>
<evidence type="ECO:0000256" key="2">
    <source>
        <dbReference type="SAM" id="Phobius"/>
    </source>
</evidence>
<proteinExistence type="predicted"/>
<evidence type="ECO:0000313" key="3">
    <source>
        <dbReference type="EMBL" id="POF31080.1"/>
    </source>
</evidence>
<comment type="caution">
    <text evidence="3">The sequence shown here is derived from an EMBL/GenBank/DDBJ whole genome shotgun (WGS) entry which is preliminary data.</text>
</comment>
<evidence type="ECO:0000256" key="1">
    <source>
        <dbReference type="SAM" id="MobiDB-lite"/>
    </source>
</evidence>
<feature type="transmembrane region" description="Helical" evidence="2">
    <location>
        <begin position="6"/>
        <end position="22"/>
    </location>
</feature>